<proteinExistence type="predicted"/>
<dbReference type="Gene3D" id="3.50.50.60">
    <property type="entry name" value="FAD/NAD(P)-binding domain"/>
    <property type="match status" value="2"/>
</dbReference>
<evidence type="ECO:0000256" key="1">
    <source>
        <dbReference type="ARBA" id="ARBA00022630"/>
    </source>
</evidence>
<dbReference type="Pfam" id="PF01593">
    <property type="entry name" value="Amino_oxidase"/>
    <property type="match status" value="1"/>
</dbReference>
<dbReference type="EMBL" id="CP080598">
    <property type="protein sequence ID" value="QYX33072.1"/>
    <property type="molecule type" value="Genomic_DNA"/>
</dbReference>
<reference evidence="7 8" key="1">
    <citation type="journal article" date="2022" name="J. Am. Chem. Soc.">
        <title>Biosynthesis of Guanitoxin Enables Global Environmental Detection in Freshwater Cyanobacteria.</title>
        <authorList>
            <person name="Lima S.T."/>
            <person name="Fallon T.R."/>
            <person name="Cordoza J.L."/>
            <person name="Chekan J.R."/>
            <person name="Delbaje E."/>
            <person name="Hopiavuori A.R."/>
            <person name="Alvarenga D.O."/>
            <person name="Wood S.M."/>
            <person name="Luhavaya H."/>
            <person name="Baumgartner J.T."/>
            <person name="Dorr F.A."/>
            <person name="Etchegaray A."/>
            <person name="Pinto E."/>
            <person name="McKinnie S.M.K."/>
            <person name="Fiore M.F."/>
            <person name="Moore B.S."/>
        </authorList>
    </citation>
    <scope>NUCLEOTIDE SEQUENCE [LARGE SCALE GENOMIC DNA]</scope>
    <source>
        <strain evidence="7 8">ITEP-024</strain>
    </source>
</reference>
<evidence type="ECO:0000313" key="7">
    <source>
        <dbReference type="EMBL" id="QYX33072.1"/>
    </source>
</evidence>
<dbReference type="PANTHER" id="PTHR46091">
    <property type="entry name" value="BLR7054 PROTEIN"/>
    <property type="match status" value="1"/>
</dbReference>
<keyword evidence="2" id="KW-0732">Signal</keyword>
<evidence type="ECO:0000256" key="5">
    <source>
        <dbReference type="ARBA" id="ARBA00023027"/>
    </source>
</evidence>
<evidence type="ECO:0000259" key="6">
    <source>
        <dbReference type="Pfam" id="PF01593"/>
    </source>
</evidence>
<dbReference type="Proteomes" id="UP000826540">
    <property type="component" value="Chromosome"/>
</dbReference>
<evidence type="ECO:0000256" key="3">
    <source>
        <dbReference type="ARBA" id="ARBA00022827"/>
    </source>
</evidence>
<name>A0ABX8X308_9CYAN</name>
<evidence type="ECO:0000313" key="8">
    <source>
        <dbReference type="Proteomes" id="UP000826540"/>
    </source>
</evidence>
<keyword evidence="3" id="KW-0274">FAD</keyword>
<dbReference type="InterPro" id="IPR036188">
    <property type="entry name" value="FAD/NAD-bd_sf"/>
</dbReference>
<keyword evidence="1" id="KW-0285">Flavoprotein</keyword>
<gene>
    <name evidence="7" type="ORF">K2F26_06995</name>
</gene>
<dbReference type="PANTHER" id="PTHR46091:SF3">
    <property type="entry name" value="AMINE OXIDASE DOMAIN-CONTAINING PROTEIN"/>
    <property type="match status" value="1"/>
</dbReference>
<dbReference type="InterPro" id="IPR002937">
    <property type="entry name" value="Amino_oxidase"/>
</dbReference>
<keyword evidence="8" id="KW-1185">Reference proteome</keyword>
<evidence type="ECO:0000256" key="2">
    <source>
        <dbReference type="ARBA" id="ARBA00022729"/>
    </source>
</evidence>
<keyword evidence="5" id="KW-0520">NAD</keyword>
<accession>A0ABX8X308</accession>
<evidence type="ECO:0000256" key="4">
    <source>
        <dbReference type="ARBA" id="ARBA00022857"/>
    </source>
</evidence>
<organism evidence="7 8">
    <name type="scientific">Sphaerospermopsis torques-reginae ITEP-024</name>
    <dbReference type="NCBI Taxonomy" id="984208"/>
    <lineage>
        <taxon>Bacteria</taxon>
        <taxon>Bacillati</taxon>
        <taxon>Cyanobacteriota</taxon>
        <taxon>Cyanophyceae</taxon>
        <taxon>Nostocales</taxon>
        <taxon>Aphanizomenonaceae</taxon>
        <taxon>Sphaerospermopsis</taxon>
        <taxon>Sphaerospermopsis torques-reginae</taxon>
    </lineage>
</organism>
<dbReference type="RefSeq" id="WP_220610894.1">
    <property type="nucleotide sequence ID" value="NZ_CP080598.1"/>
</dbReference>
<protein>
    <submittedName>
        <fullName evidence="7">NAD(P)/FAD-dependent oxidoreductase</fullName>
    </submittedName>
</protein>
<sequence>MNPQNQQQIEPSINNNYDVIIIGAGLGGLTAGAKLAKEGRKVLLVEQHYVVGGCATIFKRKDFTFEVGLHQLDGLHDKDPKKKIFAELGVFDHVEFIKIDEFYRFKNNRLDFTIPANAELAIAKLCQKFPHEKKGIRKFFQKINAITEEVTRLPEEHWQRLLLMPVFPFLYPNLTLAIKQSLGNFLDSIIKDQELKLLLCGNMYYYHTNPYTLSLVFYSLAQSSYFQGSWFIKGGSQVLSNYLASVIKEHNGEILLSHLVTKIMTNKGKVIGIECESKPKKTVKQFFAQTIIANAAIPNIVNLLPAPENNLLQKQIKNCVAGCTFIAIYLGFKKEIAQLGNLNYSMFRFDDDIHSLDDMNINNTAEYEKRIFTFVDYSQIDSGLAPSGKSTGSFLLVDHLSDWEGLSLQEYKKKKESIAQIALERLEKEIPGISEEVEHYEVATSKTIQRYTLNPQGTPYGFAAIPSQVGLFRLPNKSPIPGLYFASAWTYPGHGFGGTIISGYLCARQVHKFLNIKIQLKGILR</sequence>
<keyword evidence="4" id="KW-0521">NADP</keyword>
<dbReference type="SUPFAM" id="SSF51905">
    <property type="entry name" value="FAD/NAD(P)-binding domain"/>
    <property type="match status" value="1"/>
</dbReference>
<feature type="domain" description="Amine oxidase" evidence="6">
    <location>
        <begin position="26"/>
        <end position="510"/>
    </location>
</feature>
<dbReference type="InterPro" id="IPR052206">
    <property type="entry name" value="Retinol_saturase"/>
</dbReference>